<keyword evidence="1" id="KW-0472">Membrane</keyword>
<feature type="transmembrane region" description="Helical" evidence="1">
    <location>
        <begin position="31"/>
        <end position="50"/>
    </location>
</feature>
<dbReference type="Gramene" id="TuG1812G0600001885.01.T02">
    <property type="protein sequence ID" value="TuG1812G0600001885.01.T02"/>
    <property type="gene ID" value="TuG1812G0600001885.01"/>
</dbReference>
<dbReference type="Proteomes" id="UP000015106">
    <property type="component" value="Chromosome 6"/>
</dbReference>
<organism evidence="2 3">
    <name type="scientific">Triticum urartu</name>
    <name type="common">Red wild einkorn</name>
    <name type="synonym">Crithodium urartu</name>
    <dbReference type="NCBI Taxonomy" id="4572"/>
    <lineage>
        <taxon>Eukaryota</taxon>
        <taxon>Viridiplantae</taxon>
        <taxon>Streptophyta</taxon>
        <taxon>Embryophyta</taxon>
        <taxon>Tracheophyta</taxon>
        <taxon>Spermatophyta</taxon>
        <taxon>Magnoliopsida</taxon>
        <taxon>Liliopsida</taxon>
        <taxon>Poales</taxon>
        <taxon>Poaceae</taxon>
        <taxon>BOP clade</taxon>
        <taxon>Pooideae</taxon>
        <taxon>Triticodae</taxon>
        <taxon>Triticeae</taxon>
        <taxon>Triticinae</taxon>
        <taxon>Triticum</taxon>
    </lineage>
</organism>
<accession>A0A8R7QS36</accession>
<evidence type="ECO:0000256" key="1">
    <source>
        <dbReference type="SAM" id="Phobius"/>
    </source>
</evidence>
<keyword evidence="3" id="KW-1185">Reference proteome</keyword>
<keyword evidence="1" id="KW-1133">Transmembrane helix</keyword>
<feature type="transmembrane region" description="Helical" evidence="1">
    <location>
        <begin position="57"/>
        <end position="79"/>
    </location>
</feature>
<sequence>MASPSNISQQQQATNLQTEDFIPSPFARNQVSLYPLYHLACLFISYLNMLSNMNNPVILYVVFLPFYANIIICSDAYFFL</sequence>
<dbReference type="Gramene" id="TuG1812G0600001885.01.T03">
    <property type="protein sequence ID" value="TuG1812G0600001885.01.T03"/>
    <property type="gene ID" value="TuG1812G0600001885.01"/>
</dbReference>
<reference evidence="3" key="1">
    <citation type="journal article" date="2013" name="Nature">
        <title>Draft genome of the wheat A-genome progenitor Triticum urartu.</title>
        <authorList>
            <person name="Ling H.Q."/>
            <person name="Zhao S."/>
            <person name="Liu D."/>
            <person name="Wang J."/>
            <person name="Sun H."/>
            <person name="Zhang C."/>
            <person name="Fan H."/>
            <person name="Li D."/>
            <person name="Dong L."/>
            <person name="Tao Y."/>
            <person name="Gao C."/>
            <person name="Wu H."/>
            <person name="Li Y."/>
            <person name="Cui Y."/>
            <person name="Guo X."/>
            <person name="Zheng S."/>
            <person name="Wang B."/>
            <person name="Yu K."/>
            <person name="Liang Q."/>
            <person name="Yang W."/>
            <person name="Lou X."/>
            <person name="Chen J."/>
            <person name="Feng M."/>
            <person name="Jian J."/>
            <person name="Zhang X."/>
            <person name="Luo G."/>
            <person name="Jiang Y."/>
            <person name="Liu J."/>
            <person name="Wang Z."/>
            <person name="Sha Y."/>
            <person name="Zhang B."/>
            <person name="Wu H."/>
            <person name="Tang D."/>
            <person name="Shen Q."/>
            <person name="Xue P."/>
            <person name="Zou S."/>
            <person name="Wang X."/>
            <person name="Liu X."/>
            <person name="Wang F."/>
            <person name="Yang Y."/>
            <person name="An X."/>
            <person name="Dong Z."/>
            <person name="Zhang K."/>
            <person name="Zhang X."/>
            <person name="Luo M.C."/>
            <person name="Dvorak J."/>
            <person name="Tong Y."/>
            <person name="Wang J."/>
            <person name="Yang H."/>
            <person name="Li Z."/>
            <person name="Wang D."/>
            <person name="Zhang A."/>
            <person name="Wang J."/>
        </authorList>
    </citation>
    <scope>NUCLEOTIDE SEQUENCE</scope>
    <source>
        <strain evidence="3">cv. G1812</strain>
    </source>
</reference>
<evidence type="ECO:0000313" key="3">
    <source>
        <dbReference type="Proteomes" id="UP000015106"/>
    </source>
</evidence>
<reference evidence="2" key="3">
    <citation type="submission" date="2022-06" db="UniProtKB">
        <authorList>
            <consortium name="EnsemblPlants"/>
        </authorList>
    </citation>
    <scope>IDENTIFICATION</scope>
</reference>
<keyword evidence="1" id="KW-0812">Transmembrane</keyword>
<name>A0A8R7QS36_TRIUA</name>
<reference evidence="2" key="2">
    <citation type="submission" date="2018-03" db="EMBL/GenBank/DDBJ databases">
        <title>The Triticum urartu genome reveals the dynamic nature of wheat genome evolution.</title>
        <authorList>
            <person name="Ling H."/>
            <person name="Ma B."/>
            <person name="Shi X."/>
            <person name="Liu H."/>
            <person name="Dong L."/>
            <person name="Sun H."/>
            <person name="Cao Y."/>
            <person name="Gao Q."/>
            <person name="Zheng S."/>
            <person name="Li Y."/>
            <person name="Yu Y."/>
            <person name="Du H."/>
            <person name="Qi M."/>
            <person name="Li Y."/>
            <person name="Yu H."/>
            <person name="Cui Y."/>
            <person name="Wang N."/>
            <person name="Chen C."/>
            <person name="Wu H."/>
            <person name="Zhao Y."/>
            <person name="Zhang J."/>
            <person name="Li Y."/>
            <person name="Zhou W."/>
            <person name="Zhang B."/>
            <person name="Hu W."/>
            <person name="Eijk M."/>
            <person name="Tang J."/>
            <person name="Witsenboer H."/>
            <person name="Zhao S."/>
            <person name="Li Z."/>
            <person name="Zhang A."/>
            <person name="Wang D."/>
            <person name="Liang C."/>
        </authorList>
    </citation>
    <scope>NUCLEOTIDE SEQUENCE [LARGE SCALE GENOMIC DNA]</scope>
    <source>
        <strain evidence="2">cv. G1812</strain>
    </source>
</reference>
<protein>
    <submittedName>
        <fullName evidence="2">Uncharacterized protein</fullName>
    </submittedName>
</protein>
<proteinExistence type="predicted"/>
<dbReference type="EnsemblPlants" id="TuG1812G0600001885.01.T03">
    <property type="protein sequence ID" value="TuG1812G0600001885.01.T03"/>
    <property type="gene ID" value="TuG1812G0600001885.01"/>
</dbReference>
<dbReference type="AlphaFoldDB" id="A0A8R7QS36"/>
<evidence type="ECO:0000313" key="2">
    <source>
        <dbReference type="EnsemblPlants" id="TuG1812G0600001885.01.T03"/>
    </source>
</evidence>
<dbReference type="EnsemblPlants" id="TuG1812G0600001885.01.T02">
    <property type="protein sequence ID" value="TuG1812G0600001885.01.T02"/>
    <property type="gene ID" value="TuG1812G0600001885.01"/>
</dbReference>